<proteinExistence type="predicted"/>
<keyword evidence="3" id="KW-1185">Reference proteome</keyword>
<dbReference type="Gene3D" id="2.70.160.11">
    <property type="entry name" value="Hnrnp arginine n-methyltransferase1"/>
    <property type="match status" value="2"/>
</dbReference>
<organism evidence="2 3">
    <name type="scientific">Lymnaea stagnalis</name>
    <name type="common">Great pond snail</name>
    <name type="synonym">Helix stagnalis</name>
    <dbReference type="NCBI Taxonomy" id="6523"/>
    <lineage>
        <taxon>Eukaryota</taxon>
        <taxon>Metazoa</taxon>
        <taxon>Spiralia</taxon>
        <taxon>Lophotrochozoa</taxon>
        <taxon>Mollusca</taxon>
        <taxon>Gastropoda</taxon>
        <taxon>Heterobranchia</taxon>
        <taxon>Euthyneura</taxon>
        <taxon>Panpulmonata</taxon>
        <taxon>Hygrophila</taxon>
        <taxon>Lymnaeoidea</taxon>
        <taxon>Lymnaeidae</taxon>
        <taxon>Lymnaea</taxon>
    </lineage>
</organism>
<feature type="compositionally biased region" description="Basic and acidic residues" evidence="1">
    <location>
        <begin position="425"/>
        <end position="435"/>
    </location>
</feature>
<feature type="compositionally biased region" description="Basic and acidic residues" evidence="1">
    <location>
        <begin position="612"/>
        <end position="631"/>
    </location>
</feature>
<name>A0AAV2HBD2_LYMST</name>
<accession>A0AAV2HBD2</accession>
<feature type="compositionally biased region" description="Polar residues" evidence="1">
    <location>
        <begin position="412"/>
        <end position="424"/>
    </location>
</feature>
<evidence type="ECO:0000313" key="2">
    <source>
        <dbReference type="EMBL" id="CAL1530877.1"/>
    </source>
</evidence>
<sequence length="711" mass="78897">MEVNFNDPNELHQMNQGITQELSVTITKAGRLDALVMWFSLHLSETAHISTHTSSNSCWEQAVFPAHAVKIAQSTGSKVNLILKPGDKLNLIQCVKGAKLCIDVNRISTVDENGSDYCQTTSHNIPRFLSTIEDLCKQKVYCLSNSDVVNLNNSGIQQILNHHLREIITQTKGGNLNFVHLNHGFSPMCIQALKLGYQRGVAIACHPVHSDLLQEMATRHHVDFGRLKLVSDVDEFIELMEGDNTPQTGTTNNSPNCLAKRMTEDTSQTTPAGLSAVELRLRDNDRGVVVLCDVVDYQGRIVENLSDQLNVLKFCLSDYTSKFVLPESVEVYGVLIESQDLLCLSRIQSDDNTLGYKIGQFFNKFSTRNYQGIMLSTLSHTKLSEPFKMFTFSLKKIFDAPWSEPVSEQEKGAQTTAHGPSSKTTHNDGSDHSECVEFDTDGSSHSECDKFEIKSSFSKTLHVIGSNDITTSDSGQPASACEQTNTASMSITEKLSPSSCHECPTTAHPTDVVHKITQVYKKSDCSIKCQHEPNMTESTALSKTVDTKDCEHLENTITDLNVENNNVSLDSSSICFSPTQSITSKFDLNESVSLSKQGFEDQAKRRKINSQSKEETFEHPQSENENIDSKNMDQTQNLKIPIIQTGRVTALVYWFVQHISPTASINTLDQPLYWQQAAVMAQQSPSVLQGEVLGLECRLGNSAISFNIIHE</sequence>
<evidence type="ECO:0000313" key="3">
    <source>
        <dbReference type="Proteomes" id="UP001497497"/>
    </source>
</evidence>
<gene>
    <name evidence="2" type="ORF">GSLYS_00005002001</name>
</gene>
<dbReference type="EMBL" id="CAXITT010000077">
    <property type="protein sequence ID" value="CAL1530877.1"/>
    <property type="molecule type" value="Genomic_DNA"/>
</dbReference>
<evidence type="ECO:0000256" key="1">
    <source>
        <dbReference type="SAM" id="MobiDB-lite"/>
    </source>
</evidence>
<reference evidence="2 3" key="1">
    <citation type="submission" date="2024-04" db="EMBL/GenBank/DDBJ databases">
        <authorList>
            <consortium name="Genoscope - CEA"/>
            <person name="William W."/>
        </authorList>
    </citation>
    <scope>NUCLEOTIDE SEQUENCE [LARGE SCALE GENOMIC DNA]</scope>
</reference>
<dbReference type="Proteomes" id="UP001497497">
    <property type="component" value="Unassembled WGS sequence"/>
</dbReference>
<comment type="caution">
    <text evidence="2">The sequence shown here is derived from an EMBL/GenBank/DDBJ whole genome shotgun (WGS) entry which is preliminary data.</text>
</comment>
<feature type="region of interest" description="Disordered" evidence="1">
    <location>
        <begin position="599"/>
        <end position="631"/>
    </location>
</feature>
<feature type="region of interest" description="Disordered" evidence="1">
    <location>
        <begin position="405"/>
        <end position="445"/>
    </location>
</feature>
<dbReference type="AlphaFoldDB" id="A0AAV2HBD2"/>
<protein>
    <submittedName>
        <fullName evidence="2">Uncharacterized protein</fullName>
    </submittedName>
</protein>